<dbReference type="Proteomes" id="UP000580250">
    <property type="component" value="Unassembled WGS sequence"/>
</dbReference>
<dbReference type="PANTHER" id="PTHR24338:SF0">
    <property type="entry name" value="MUSCLE SEGMENTATION HOMEOBOX"/>
    <property type="match status" value="1"/>
</dbReference>
<evidence type="ECO:0000256" key="7">
    <source>
        <dbReference type="PROSITE-ProRule" id="PRU00108"/>
    </source>
</evidence>
<evidence type="ECO:0000256" key="4">
    <source>
        <dbReference type="ARBA" id="ARBA00023155"/>
    </source>
</evidence>
<dbReference type="GO" id="GO:0005634">
    <property type="term" value="C:nucleus"/>
    <property type="evidence" value="ECO:0007669"/>
    <property type="project" value="UniProtKB-SubCell"/>
</dbReference>
<dbReference type="InterPro" id="IPR050674">
    <property type="entry name" value="Msh_Homeobox_Regulators"/>
</dbReference>
<dbReference type="InterPro" id="IPR017970">
    <property type="entry name" value="Homeobox_CS"/>
</dbReference>
<reference evidence="11 12" key="1">
    <citation type="submission" date="2020-08" db="EMBL/GenBank/DDBJ databases">
        <authorList>
            <person name="Koutsovoulos G."/>
            <person name="Danchin GJ E."/>
        </authorList>
    </citation>
    <scope>NUCLEOTIDE SEQUENCE [LARGE SCALE GENOMIC DNA]</scope>
</reference>
<dbReference type="PRINTS" id="PR00024">
    <property type="entry name" value="HOMEOBOX"/>
</dbReference>
<dbReference type="PANTHER" id="PTHR24338">
    <property type="entry name" value="HOMEOBOX PROTEIN MSX"/>
    <property type="match status" value="1"/>
</dbReference>
<dbReference type="GO" id="GO:0048598">
    <property type="term" value="P:embryonic morphogenesis"/>
    <property type="evidence" value="ECO:0007669"/>
    <property type="project" value="TreeGrafter"/>
</dbReference>
<evidence type="ECO:0000313" key="11">
    <source>
        <dbReference type="EMBL" id="CAD2171456.1"/>
    </source>
</evidence>
<dbReference type="InterPro" id="IPR020479">
    <property type="entry name" value="HD_metazoa"/>
</dbReference>
<name>A0A6V7V921_MELEN</name>
<evidence type="ECO:0000256" key="5">
    <source>
        <dbReference type="ARBA" id="ARBA00023242"/>
    </source>
</evidence>
<dbReference type="InterPro" id="IPR009057">
    <property type="entry name" value="Homeodomain-like_sf"/>
</dbReference>
<comment type="subcellular location">
    <subcellularLocation>
        <location evidence="1 7 8">Nucleus</location>
    </subcellularLocation>
</comment>
<evidence type="ECO:0000256" key="3">
    <source>
        <dbReference type="ARBA" id="ARBA00023125"/>
    </source>
</evidence>
<protein>
    <recommendedName>
        <fullName evidence="10">Homeobox domain-containing protein</fullName>
    </recommendedName>
</protein>
<keyword evidence="4 7" id="KW-0371">Homeobox</keyword>
<feature type="DNA-binding region" description="Homeobox" evidence="7">
    <location>
        <begin position="243"/>
        <end position="302"/>
    </location>
</feature>
<feature type="domain" description="Homeobox" evidence="10">
    <location>
        <begin position="241"/>
        <end position="301"/>
    </location>
</feature>
<feature type="region of interest" description="Disordered" evidence="9">
    <location>
        <begin position="345"/>
        <end position="367"/>
    </location>
</feature>
<keyword evidence="2" id="KW-0217">Developmental protein</keyword>
<dbReference type="CDD" id="cd00086">
    <property type="entry name" value="homeodomain"/>
    <property type="match status" value="1"/>
</dbReference>
<dbReference type="PROSITE" id="PS50071">
    <property type="entry name" value="HOMEOBOX_2"/>
    <property type="match status" value="1"/>
</dbReference>
<sequence length="367" mass="41897">MFSVESLLGEFENKEWRQRKKNFKKEEIKEENNNLNKQEVGNGNREIGGENNNQIIEESIPSTSSHTSNERSHLPEASSLLNENKEETEITTSTIQQEFQPNNNFIQFSPNIPQTFFPPQISPFSNYFPSISTSPIAGAAAAMFWLQQQIISKQRRIPPFDNSLREEGEEEEENNLNKNQNLINYSSSSTEKSSTIIDKGGSKLNGKIVENGKEHRKFYDEHSSTKISSIDISSCMLRRHKNNRKPRTPFSQQQLTALEQKFQRKQYLSIAERAEFSSNLKLSEQQVKIWFQNRRAKSKRQQEAEEEKRNFAQANAALTAIAAAAAAAQNASVSNVFTGCNNGYVNNREEEKEGRNDSNMRTTNTGW</sequence>
<dbReference type="GO" id="GO:0000977">
    <property type="term" value="F:RNA polymerase II transcription regulatory region sequence-specific DNA binding"/>
    <property type="evidence" value="ECO:0007669"/>
    <property type="project" value="TreeGrafter"/>
</dbReference>
<evidence type="ECO:0000256" key="9">
    <source>
        <dbReference type="SAM" id="MobiDB-lite"/>
    </source>
</evidence>
<feature type="region of interest" description="Disordered" evidence="9">
    <location>
        <begin position="28"/>
        <end position="90"/>
    </location>
</feature>
<dbReference type="SMART" id="SM00389">
    <property type="entry name" value="HOX"/>
    <property type="match status" value="1"/>
</dbReference>
<accession>A0A6V7V921</accession>
<feature type="region of interest" description="Disordered" evidence="9">
    <location>
        <begin position="165"/>
        <end position="198"/>
    </location>
</feature>
<keyword evidence="5 7" id="KW-0539">Nucleus</keyword>
<dbReference type="Pfam" id="PF00046">
    <property type="entry name" value="Homeodomain"/>
    <property type="match status" value="1"/>
</dbReference>
<feature type="compositionally biased region" description="Low complexity" evidence="9">
    <location>
        <begin position="33"/>
        <end position="60"/>
    </location>
</feature>
<evidence type="ECO:0000256" key="6">
    <source>
        <dbReference type="ARBA" id="ARBA00038425"/>
    </source>
</evidence>
<dbReference type="AlphaFoldDB" id="A0A6V7V921"/>
<evidence type="ECO:0000256" key="2">
    <source>
        <dbReference type="ARBA" id="ARBA00022473"/>
    </source>
</evidence>
<dbReference type="PROSITE" id="PS00027">
    <property type="entry name" value="HOMEOBOX_1"/>
    <property type="match status" value="1"/>
</dbReference>
<feature type="compositionally biased region" description="Basic and acidic residues" evidence="9">
    <location>
        <begin position="347"/>
        <end position="358"/>
    </location>
</feature>
<evidence type="ECO:0000259" key="10">
    <source>
        <dbReference type="PROSITE" id="PS50071"/>
    </source>
</evidence>
<gene>
    <name evidence="11" type="ORF">MENT_LOCUS22946</name>
</gene>
<dbReference type="Gene3D" id="1.10.10.60">
    <property type="entry name" value="Homeodomain-like"/>
    <property type="match status" value="1"/>
</dbReference>
<dbReference type="GO" id="GO:0000981">
    <property type="term" value="F:DNA-binding transcription factor activity, RNA polymerase II-specific"/>
    <property type="evidence" value="ECO:0007669"/>
    <property type="project" value="InterPro"/>
</dbReference>
<proteinExistence type="inferred from homology"/>
<feature type="compositionally biased region" description="Low complexity" evidence="9">
    <location>
        <begin position="176"/>
        <end position="195"/>
    </location>
</feature>
<dbReference type="EMBL" id="CAJEWN010000184">
    <property type="protein sequence ID" value="CAD2171456.1"/>
    <property type="molecule type" value="Genomic_DNA"/>
</dbReference>
<dbReference type="InterPro" id="IPR001356">
    <property type="entry name" value="HD"/>
</dbReference>
<comment type="caution">
    <text evidence="11">The sequence shown here is derived from an EMBL/GenBank/DDBJ whole genome shotgun (WGS) entry which is preliminary data.</text>
</comment>
<dbReference type="OrthoDB" id="6159439at2759"/>
<organism evidence="11 12">
    <name type="scientific">Meloidogyne enterolobii</name>
    <name type="common">Root-knot nematode worm</name>
    <name type="synonym">Meloidogyne mayaguensis</name>
    <dbReference type="NCBI Taxonomy" id="390850"/>
    <lineage>
        <taxon>Eukaryota</taxon>
        <taxon>Metazoa</taxon>
        <taxon>Ecdysozoa</taxon>
        <taxon>Nematoda</taxon>
        <taxon>Chromadorea</taxon>
        <taxon>Rhabditida</taxon>
        <taxon>Tylenchina</taxon>
        <taxon>Tylenchomorpha</taxon>
        <taxon>Tylenchoidea</taxon>
        <taxon>Meloidogynidae</taxon>
        <taxon>Meloidogyninae</taxon>
        <taxon>Meloidogyne</taxon>
    </lineage>
</organism>
<evidence type="ECO:0000256" key="1">
    <source>
        <dbReference type="ARBA" id="ARBA00004123"/>
    </source>
</evidence>
<comment type="similarity">
    <text evidence="6">Belongs to the Msh homeobox family.</text>
</comment>
<keyword evidence="3 7" id="KW-0238">DNA-binding</keyword>
<dbReference type="SUPFAM" id="SSF46689">
    <property type="entry name" value="Homeodomain-like"/>
    <property type="match status" value="1"/>
</dbReference>
<evidence type="ECO:0000256" key="8">
    <source>
        <dbReference type="RuleBase" id="RU000682"/>
    </source>
</evidence>
<evidence type="ECO:0000313" key="12">
    <source>
        <dbReference type="Proteomes" id="UP000580250"/>
    </source>
</evidence>